<keyword evidence="5" id="KW-0547">Nucleotide-binding</keyword>
<dbReference type="InterPro" id="IPR004821">
    <property type="entry name" value="Cyt_trans-like"/>
</dbReference>
<gene>
    <name evidence="9" type="ORF">UFOPK3554_00896</name>
</gene>
<protein>
    <submittedName>
        <fullName evidence="9">Unannotated protein</fullName>
    </submittedName>
</protein>
<keyword evidence="7" id="KW-0520">NAD</keyword>
<dbReference type="PANTHER" id="PTHR39321">
    <property type="entry name" value="NICOTINATE-NUCLEOTIDE ADENYLYLTRANSFERASE-RELATED"/>
    <property type="match status" value="1"/>
</dbReference>
<dbReference type="SUPFAM" id="SSF52374">
    <property type="entry name" value="Nucleotidylyl transferase"/>
    <property type="match status" value="1"/>
</dbReference>
<accession>A0A6J7XW52</accession>
<keyword evidence="2" id="KW-0662">Pyridine nucleotide biosynthesis</keyword>
<keyword evidence="4" id="KW-0548">Nucleotidyltransferase</keyword>
<evidence type="ECO:0000256" key="4">
    <source>
        <dbReference type="ARBA" id="ARBA00022695"/>
    </source>
</evidence>
<dbReference type="UniPathway" id="UPA00253"/>
<name>A0A6J7XW52_9ZZZZ</name>
<dbReference type="InterPro" id="IPR005248">
    <property type="entry name" value="NadD/NMNAT"/>
</dbReference>
<evidence type="ECO:0000259" key="8">
    <source>
        <dbReference type="Pfam" id="PF01467"/>
    </source>
</evidence>
<feature type="domain" description="Cytidyltransferase-like" evidence="8">
    <location>
        <begin position="6"/>
        <end position="160"/>
    </location>
</feature>
<dbReference type="InterPro" id="IPR014729">
    <property type="entry name" value="Rossmann-like_a/b/a_fold"/>
</dbReference>
<dbReference type="CDD" id="cd02165">
    <property type="entry name" value="NMNAT"/>
    <property type="match status" value="1"/>
</dbReference>
<dbReference type="GO" id="GO:0009435">
    <property type="term" value="P:NAD+ biosynthetic process"/>
    <property type="evidence" value="ECO:0007669"/>
    <property type="project" value="UniProtKB-UniPathway"/>
</dbReference>
<dbReference type="Gene3D" id="3.40.50.620">
    <property type="entry name" value="HUPs"/>
    <property type="match status" value="1"/>
</dbReference>
<sequence length="184" mass="20007">MSRVGIYGGTFDPIHNGHLRVITELISRDIVDEIILIPAGDPQLRSNPPVASGLYRLAMCEIALADLPDQIGRAVEVSSIEIERIGPTYTIDTVTSIQKAMPQAQLLLIVGSDAYANFAKWHRMEELTKLVEIIVINRPHHPGGATLDIGALDVSATEIRSGESQLVPPSVAQYIKENGLYASQ</sequence>
<evidence type="ECO:0000256" key="5">
    <source>
        <dbReference type="ARBA" id="ARBA00022741"/>
    </source>
</evidence>
<keyword evidence="6" id="KW-0067">ATP-binding</keyword>
<dbReference type="AlphaFoldDB" id="A0A6J7XW52"/>
<evidence type="ECO:0000256" key="7">
    <source>
        <dbReference type="ARBA" id="ARBA00023027"/>
    </source>
</evidence>
<dbReference type="NCBIfam" id="TIGR00125">
    <property type="entry name" value="cyt_tran_rel"/>
    <property type="match status" value="1"/>
</dbReference>
<comment type="pathway">
    <text evidence="1">Cofactor biosynthesis; NAD(+) biosynthesis.</text>
</comment>
<dbReference type="HAMAP" id="MF_00244">
    <property type="entry name" value="NaMN_adenylyltr"/>
    <property type="match status" value="1"/>
</dbReference>
<organism evidence="9">
    <name type="scientific">freshwater metagenome</name>
    <dbReference type="NCBI Taxonomy" id="449393"/>
    <lineage>
        <taxon>unclassified sequences</taxon>
        <taxon>metagenomes</taxon>
        <taxon>ecological metagenomes</taxon>
    </lineage>
</organism>
<evidence type="ECO:0000256" key="2">
    <source>
        <dbReference type="ARBA" id="ARBA00022642"/>
    </source>
</evidence>
<evidence type="ECO:0000256" key="6">
    <source>
        <dbReference type="ARBA" id="ARBA00022840"/>
    </source>
</evidence>
<proteinExistence type="inferred from homology"/>
<reference evidence="9" key="1">
    <citation type="submission" date="2020-05" db="EMBL/GenBank/DDBJ databases">
        <authorList>
            <person name="Chiriac C."/>
            <person name="Salcher M."/>
            <person name="Ghai R."/>
            <person name="Kavagutti S V."/>
        </authorList>
    </citation>
    <scope>NUCLEOTIDE SEQUENCE</scope>
</reference>
<dbReference type="PANTHER" id="PTHR39321:SF3">
    <property type="entry name" value="PHOSPHOPANTETHEINE ADENYLYLTRANSFERASE"/>
    <property type="match status" value="1"/>
</dbReference>
<dbReference type="GO" id="GO:0005524">
    <property type="term" value="F:ATP binding"/>
    <property type="evidence" value="ECO:0007669"/>
    <property type="project" value="UniProtKB-KW"/>
</dbReference>
<dbReference type="GO" id="GO:0070566">
    <property type="term" value="F:adenylyltransferase activity"/>
    <property type="evidence" value="ECO:0007669"/>
    <property type="project" value="UniProtKB-ARBA"/>
</dbReference>
<dbReference type="NCBIfam" id="TIGR00482">
    <property type="entry name" value="nicotinate (nicotinamide) nucleotide adenylyltransferase"/>
    <property type="match status" value="1"/>
</dbReference>
<keyword evidence="3" id="KW-0808">Transferase</keyword>
<evidence type="ECO:0000313" key="9">
    <source>
        <dbReference type="EMBL" id="CAB5240525.1"/>
    </source>
</evidence>
<dbReference type="EMBL" id="CAFBSG010000012">
    <property type="protein sequence ID" value="CAB5240525.1"/>
    <property type="molecule type" value="Genomic_DNA"/>
</dbReference>
<dbReference type="Pfam" id="PF01467">
    <property type="entry name" value="CTP_transf_like"/>
    <property type="match status" value="1"/>
</dbReference>
<evidence type="ECO:0000256" key="1">
    <source>
        <dbReference type="ARBA" id="ARBA00004790"/>
    </source>
</evidence>
<evidence type="ECO:0000256" key="3">
    <source>
        <dbReference type="ARBA" id="ARBA00022679"/>
    </source>
</evidence>